<dbReference type="EMBL" id="CAJNNV010003357">
    <property type="protein sequence ID" value="CAE8588871.1"/>
    <property type="molecule type" value="Genomic_DNA"/>
</dbReference>
<proteinExistence type="predicted"/>
<dbReference type="AlphaFoldDB" id="A0A813DP77"/>
<evidence type="ECO:0000313" key="2">
    <source>
        <dbReference type="Proteomes" id="UP000654075"/>
    </source>
</evidence>
<gene>
    <name evidence="1" type="ORF">PGLA1383_LOCUS7654</name>
</gene>
<name>A0A813DP77_POLGL</name>
<dbReference type="Proteomes" id="UP000654075">
    <property type="component" value="Unassembled WGS sequence"/>
</dbReference>
<sequence length="251" mass="27319">MVDGLREVKKAFTVHKVVGRLCSCYTMIRSPVTVMCYLLYFDGKHATPILEGHAASAGLGRSKNGQIRSVSWVSEDECDIVANSAAMAVLPVKFRIDPEPLTQEQMKSPLRDHLAEAAWSLIRNHERITKFCCRAAGDDVGNWAFGNPTRCEQSDPFARPSQKMLAPVDALLRSIAEVLLEAEGVEGLQRKVLAAAEASGLPRDNWLLAGACLAYLRDRVGVPRDMSLPAAKLLRAHLAEAIGVLRTGAGN</sequence>
<keyword evidence="2" id="KW-1185">Reference proteome</keyword>
<comment type="caution">
    <text evidence="1">The sequence shown here is derived from an EMBL/GenBank/DDBJ whole genome shotgun (WGS) entry which is preliminary data.</text>
</comment>
<protein>
    <submittedName>
        <fullName evidence="1">Uncharacterized protein</fullName>
    </submittedName>
</protein>
<evidence type="ECO:0000313" key="1">
    <source>
        <dbReference type="EMBL" id="CAE8588871.1"/>
    </source>
</evidence>
<reference evidence="1" key="1">
    <citation type="submission" date="2021-02" db="EMBL/GenBank/DDBJ databases">
        <authorList>
            <person name="Dougan E. K."/>
            <person name="Rhodes N."/>
            <person name="Thang M."/>
            <person name="Chan C."/>
        </authorList>
    </citation>
    <scope>NUCLEOTIDE SEQUENCE</scope>
</reference>
<organism evidence="1 2">
    <name type="scientific">Polarella glacialis</name>
    <name type="common">Dinoflagellate</name>
    <dbReference type="NCBI Taxonomy" id="89957"/>
    <lineage>
        <taxon>Eukaryota</taxon>
        <taxon>Sar</taxon>
        <taxon>Alveolata</taxon>
        <taxon>Dinophyceae</taxon>
        <taxon>Suessiales</taxon>
        <taxon>Suessiaceae</taxon>
        <taxon>Polarella</taxon>
    </lineage>
</organism>
<accession>A0A813DP77</accession>